<proteinExistence type="predicted"/>
<accession>A0ACC0G2V9</accession>
<dbReference type="Proteomes" id="UP001060215">
    <property type="component" value="Chromosome 12"/>
</dbReference>
<gene>
    <name evidence="1" type="ORF">LOK49_LG11G02456</name>
</gene>
<dbReference type="EMBL" id="CM045769">
    <property type="protein sequence ID" value="KAI7995458.1"/>
    <property type="molecule type" value="Genomic_DNA"/>
</dbReference>
<sequence length="92" mass="10575">MIVENYSITQSFNKQENWTKALKYTLCNLKWALLVLLGTQISSLVTTVSSHYVLFAKIFVLESLWKSYHSLLLEFYRACVFGGICSVEMILS</sequence>
<comment type="caution">
    <text evidence="1">The sequence shown here is derived from an EMBL/GenBank/DDBJ whole genome shotgun (WGS) entry which is preliminary data.</text>
</comment>
<protein>
    <submittedName>
        <fullName evidence="1">Beclin-1-like protein</fullName>
    </submittedName>
</protein>
<evidence type="ECO:0000313" key="2">
    <source>
        <dbReference type="Proteomes" id="UP001060215"/>
    </source>
</evidence>
<organism evidence="1 2">
    <name type="scientific">Camellia lanceoleosa</name>
    <dbReference type="NCBI Taxonomy" id="1840588"/>
    <lineage>
        <taxon>Eukaryota</taxon>
        <taxon>Viridiplantae</taxon>
        <taxon>Streptophyta</taxon>
        <taxon>Embryophyta</taxon>
        <taxon>Tracheophyta</taxon>
        <taxon>Spermatophyta</taxon>
        <taxon>Magnoliopsida</taxon>
        <taxon>eudicotyledons</taxon>
        <taxon>Gunneridae</taxon>
        <taxon>Pentapetalae</taxon>
        <taxon>asterids</taxon>
        <taxon>Ericales</taxon>
        <taxon>Theaceae</taxon>
        <taxon>Camellia</taxon>
    </lineage>
</organism>
<keyword evidence="2" id="KW-1185">Reference proteome</keyword>
<name>A0ACC0G2V9_9ERIC</name>
<evidence type="ECO:0000313" key="1">
    <source>
        <dbReference type="EMBL" id="KAI7995458.1"/>
    </source>
</evidence>
<reference evidence="1 2" key="1">
    <citation type="journal article" date="2022" name="Plant J.">
        <title>Chromosome-level genome of Camellia lanceoleosa provides a valuable resource for understanding genome evolution and self-incompatibility.</title>
        <authorList>
            <person name="Gong W."/>
            <person name="Xiao S."/>
            <person name="Wang L."/>
            <person name="Liao Z."/>
            <person name="Chang Y."/>
            <person name="Mo W."/>
            <person name="Hu G."/>
            <person name="Li W."/>
            <person name="Zhao G."/>
            <person name="Zhu H."/>
            <person name="Hu X."/>
            <person name="Ji K."/>
            <person name="Xiang X."/>
            <person name="Song Q."/>
            <person name="Yuan D."/>
            <person name="Jin S."/>
            <person name="Zhang L."/>
        </authorList>
    </citation>
    <scope>NUCLEOTIDE SEQUENCE [LARGE SCALE GENOMIC DNA]</scope>
    <source>
        <strain evidence="1">SQ_2022a</strain>
    </source>
</reference>